<evidence type="ECO:0000256" key="5">
    <source>
        <dbReference type="ARBA" id="ARBA00022692"/>
    </source>
</evidence>
<evidence type="ECO:0000256" key="14">
    <source>
        <dbReference type="ARBA" id="ARBA00023170"/>
    </source>
</evidence>
<evidence type="ECO:0000256" key="12">
    <source>
        <dbReference type="ARBA" id="ARBA00023137"/>
    </source>
</evidence>
<dbReference type="GO" id="GO:0005524">
    <property type="term" value="F:ATP binding"/>
    <property type="evidence" value="ECO:0007669"/>
    <property type="project" value="UniProtKB-KW"/>
</dbReference>
<organism evidence="18 19">
    <name type="scientific">Brevundimonas phage vB_BpoS-Marchewka</name>
    <dbReference type="NCBI Taxonomy" id="2948604"/>
    <lineage>
        <taxon>Viruses</taxon>
        <taxon>Duplodnaviria</taxon>
        <taxon>Heunggongvirae</taxon>
        <taxon>Uroviricota</taxon>
        <taxon>Caudoviricetes</taxon>
        <taxon>Jeanschmidtviridae</taxon>
        <taxon>Marchewkavirus</taxon>
        <taxon>Marchewkavirus marchewka</taxon>
    </lineage>
</organism>
<protein>
    <recommendedName>
        <fullName evidence="2">receptor protein-tyrosine kinase</fullName>
        <ecNumber evidence="2">2.7.10.1</ecNumber>
    </recommendedName>
</protein>
<evidence type="ECO:0000259" key="17">
    <source>
        <dbReference type="Pfam" id="PF12810"/>
    </source>
</evidence>
<feature type="compositionally biased region" description="Gly residues" evidence="16">
    <location>
        <begin position="381"/>
        <end position="396"/>
    </location>
</feature>
<evidence type="ECO:0000256" key="11">
    <source>
        <dbReference type="ARBA" id="ARBA00023136"/>
    </source>
</evidence>
<keyword evidence="5" id="KW-0812">Transmembrane</keyword>
<dbReference type="InterPro" id="IPR055163">
    <property type="entry name" value="ALK/LTK-like_GRD"/>
</dbReference>
<evidence type="ECO:0000256" key="13">
    <source>
        <dbReference type="ARBA" id="ARBA00023157"/>
    </source>
</evidence>
<evidence type="ECO:0000256" key="7">
    <source>
        <dbReference type="ARBA" id="ARBA00022741"/>
    </source>
</evidence>
<keyword evidence="10" id="KW-1133">Transmembrane helix</keyword>
<evidence type="ECO:0000256" key="1">
    <source>
        <dbReference type="ARBA" id="ARBA00004251"/>
    </source>
</evidence>
<dbReference type="GO" id="GO:0005886">
    <property type="term" value="C:plasma membrane"/>
    <property type="evidence" value="ECO:0007669"/>
    <property type="project" value="UniProtKB-SubCell"/>
</dbReference>
<feature type="domain" description="ALK/LTK-like glycine-rich" evidence="17">
    <location>
        <begin position="1218"/>
        <end position="1428"/>
    </location>
</feature>
<keyword evidence="12" id="KW-0829">Tyrosine-protein kinase</keyword>
<dbReference type="EC" id="2.7.10.1" evidence="2"/>
<evidence type="ECO:0000256" key="10">
    <source>
        <dbReference type="ARBA" id="ARBA00022989"/>
    </source>
</evidence>
<evidence type="ECO:0000256" key="9">
    <source>
        <dbReference type="ARBA" id="ARBA00022840"/>
    </source>
</evidence>
<feature type="compositionally biased region" description="Gly residues" evidence="16">
    <location>
        <begin position="1030"/>
        <end position="1040"/>
    </location>
</feature>
<accession>A0A9E7SSA7</accession>
<name>A0A9E7SSA7_9CAUD</name>
<dbReference type="EMBL" id="ON529851">
    <property type="protein sequence ID" value="UTC28551.1"/>
    <property type="molecule type" value="Genomic_DNA"/>
</dbReference>
<keyword evidence="9" id="KW-0067">ATP-binding</keyword>
<gene>
    <name evidence="18" type="ORF">MARCHEWKA_00380</name>
</gene>
<evidence type="ECO:0000313" key="18">
    <source>
        <dbReference type="EMBL" id="UTC28551.1"/>
    </source>
</evidence>
<comment type="subcellular location">
    <subcellularLocation>
        <location evidence="1">Cell membrane</location>
        <topology evidence="1">Single-pass type I membrane protein</topology>
    </subcellularLocation>
</comment>
<evidence type="ECO:0000313" key="19">
    <source>
        <dbReference type="Proteomes" id="UP001056634"/>
    </source>
</evidence>
<evidence type="ECO:0000256" key="16">
    <source>
        <dbReference type="SAM" id="MobiDB-lite"/>
    </source>
</evidence>
<feature type="domain" description="ALK/LTK-like glycine-rich" evidence="17">
    <location>
        <begin position="327"/>
        <end position="542"/>
    </location>
</feature>
<keyword evidence="19" id="KW-1185">Reference proteome</keyword>
<feature type="domain" description="ALK/LTK-like glycine-rich" evidence="17">
    <location>
        <begin position="916"/>
        <end position="1134"/>
    </location>
</feature>
<keyword evidence="7" id="KW-0547">Nucleotide-binding</keyword>
<keyword evidence="8" id="KW-0418">Kinase</keyword>
<feature type="region of interest" description="Disordered" evidence="16">
    <location>
        <begin position="778"/>
        <end position="797"/>
    </location>
</feature>
<evidence type="ECO:0000256" key="6">
    <source>
        <dbReference type="ARBA" id="ARBA00022729"/>
    </source>
</evidence>
<evidence type="ECO:0000256" key="3">
    <source>
        <dbReference type="ARBA" id="ARBA00022475"/>
    </source>
</evidence>
<sequence length="2714" mass="259169">MADLTTGKTKVSFTGAAQTFTAASAGALTFKLWGGGGGGSNASNIAPRVGYGGAGGWVSGLILVAAGDVVKVEVGGGGKTDPLTGAAVSPGGWPDGGEGGYAFTIRAAGGGGGSTRLYINDVLVAIAGGGGGANHNETGTTVALGYSGAGGGLVGQDGFGTAGWAGLGGTQSAGGFSNPANNAAKQGAARKGGSGFFANGDNKNGGGGGGGYYGGGGGSGQWTTNLSSGAGGGSSYLAPTVEAPANIGGVGKTPPKQDDPDYEAGIAVGADNGSTGVMALPAGHGLAVLELGAPPAPPSFEPGNKHAMPYTGSAKTYEIPQDCQIAFKLWGGGGSGGSVIASREASYGGPGGFVSGVARFSAGDILTLEVASGGSNNGAIGSGAGNGGWPDGGRGGFQQDVRSAGSGGGSTRLYRNGALIAVAGGGGGGSVNENSTSSRGYGGAGGGLVASDGEANGAWRGTGGSQSAGGVNLQRTTDAQSSGGYLKGGSGGGVSYPVTTSNSSGNVGAGGGGGYYGGGGSSGLASTNSSGAGGGSSYTHPTVDLAVLTKGTGPTPPSTSDPDYVAGVAIGSPQSAPTNQAAPGGNGLAILSVEPPPPTPELPSGKTTLAFQGAAKEYTVAQDSLLEAKLWGAGGAGGYSTSGTRYAGAGGFTHVAIPVKAGDTVKVEVGQGGRKPSVITEGGLGGWPDGGHGGYASTSYCGGGGGGSTRIYINDVLVAVAGAGGGVGGASFSGSGGYYYGEYGGGANYGAGGSQAAGGFAVGRYGDAVATGGLLRGGHGYGEGQDRTTADTRNGGGGGGGYYGGGSGGSGSGSAGGSSYVHPGYDGYTLRWNNGKVGGTETGAASTSGSNGAPNATDPDYIAGVASSGYGTTNLATTTNGGDGLAVLALVAKQTVAPERTRLYSGAEVQTWTATKPGKVTIRAWGAGAGGVAGTGTLANGGAGGMVSFTRDVVPGDTFSFQVAQGGRGPTPTAGGLGGWPDGGNGAMGSTAIGWGGGGGSTRIYFNSSLLAVAGGAGAAGAGLNTATGGGGGGETGGEGSPNNNGNLANGRGGTQTAGGTNKAYPADTSYTGGYLQGGNGYPTGGSPESVGEGMGPGGGGGYYGGGGGCDSVAGAVTVAGGGGGGSSLAPENSTNATASLTVTPPGADLPEYVTGVARPASASAVLTQPWVTMGGDGQVFIRFDETPPATPLEPTTLVQGTNVFSHTATARTITITQKGTINVNLWGGGGAGPTVGTFRAGGTGGYVSAPVDVVPGDSLRVEVGQGGQAFSPTGGGRGGWPDGGDGARLSGAVGWGGGGGSTRLYKNDVLIMVAGGGGGGGGGSSVAEAGGAGGGANGGPTNNLNLKYGTGGTQSAGGVNTAAPADASYSGGYLRGGNGFRVNNARYSTGSLGNGLTTGPGGGGGYYGGGSGTANTAGIAGSAGGGSHLIPANGSGVVGLGGTGVPGFVAGTSLGSGGTTTLAQNPAPGGDGLAVLNYLIPLDLPTGKTALDCIRSERLFKVTTAGLLTVKLWGGGGSGAVRGTVTTPGVAGAGAFSQAEFLVKPGDIVQVDVASGGGAPAPTDMAAGLGGWPDGGRGGKYEAAGTNLAGSGGGSSRVWVNGVLQLVAAGGGGGNSWYSAAVPGDGGAGGARIGVTGVGPSNTIGGGGRDYRGGLVRTRLPTSISTGAYLYGGHGYPDGSTADTAAAAAAGPGGGGGYYGGAAGLNLAAATAGGAGGGSSYGGPQAYNHRLESGAGRNPPRQNDVDYVAGVGVGGAQALKATILPGGDGRAVMEFAPGAALAPLTLGETLLPGDRQGSRDYITTFEGGVNLTLWGGGGSASQLVNNTIARTSLGGAGGLLSGVVLFQSGDHLRFEVGQGGATPRDFMGAYGGWPDGGGGGAGSYAMGAGGGSTRVWRNGVLVAIAGGGGGGAGVAARPGGFGGGLSGGAGLGGTVYAGAGGSQTAGGVGATNTGGNGNGAYLRGGDGFPLEASEGGAGGSGGVASGAGGGGGYYGGGGAAGNNGTASGAAGGGSAFLGELLTDGVTQTSTTGTPAGTDHPSYLPGTAVGGTPNFFVEPAFAGGPGLAALSVFEGGLSIPALVNITSIGTVQVTSTVGAGEGSKAANASGSLPVVTVVPPVGAISMGAQGSGDLGETILMMDPQATAQGGIGAYLPTIYVSGDLGGQPQTDAVVVTGLGEDLYYPFPPTVDLEAGANIKLEETLAVTLQPMNYILGAGFELFDPLEISLSPIAGDMGVADMWVGEIDSIISLTPPDGFAEGSAGWKPTPGQQFIWIVRTEAPQGELRGPNETASVDFGGPIQITTLDGLGELPVTYTTAPFDNDISIAFAVGDATGAANAIVSNGQAGGPFATIRVGMSGDPLIEVTASVSRDLGLILVGTPQAAFSRNALVRINYFDRIYVNPPRGFAAELTAAVVDGDLSDSVILVSPPESEGSGGTSATGALPTLYLQPPEGYVEDGDGVLVSGSGGVVIRYKRTLVQGNVPVALEPLEIALNETDGLLFATDQSGTMQSRPLGRIARGGVAPEGGAPGDILYADGTWRSPAPVYDAPVLLPARAGDHYLTDCGLDASADQPPVGKVVYRPFFLPRQTRFSRFGVTTAVASAGTIRFGVCQWDPATQTPGDVALSVQVSAAGAVGPKPVEQAVTLSAGWHAAMIAVTGVAPVLTTRRVPQSRASDMALVGDLSAPDTGNLLDAPAPSAREALAVAYVWATA</sequence>
<dbReference type="Pfam" id="PF12810">
    <property type="entry name" value="ALK_LTK_GRD"/>
    <property type="match status" value="7"/>
</dbReference>
<feature type="region of interest" description="Disordered" evidence="16">
    <location>
        <begin position="381"/>
        <end position="409"/>
    </location>
</feature>
<keyword evidence="11" id="KW-0472">Membrane</keyword>
<feature type="compositionally biased region" description="Low complexity" evidence="16">
    <location>
        <begin position="1041"/>
        <end position="1050"/>
    </location>
</feature>
<keyword evidence="6" id="KW-0732">Signal</keyword>
<feature type="region of interest" description="Disordered" evidence="16">
    <location>
        <begin position="1030"/>
        <end position="1065"/>
    </location>
</feature>
<feature type="domain" description="ALK/LTK-like glycine-rich" evidence="17">
    <location>
        <begin position="629"/>
        <end position="825"/>
    </location>
</feature>
<keyword evidence="3" id="KW-1003">Cell membrane</keyword>
<proteinExistence type="predicted"/>
<reference evidence="18" key="1">
    <citation type="submission" date="2022-04" db="EMBL/GenBank/DDBJ databases">
        <authorList>
            <person name="Friedrich I."/>
            <person name="Schneider D."/>
            <person name="Poehlein A."/>
            <person name="Hertel R."/>
            <person name="Daniel R."/>
        </authorList>
    </citation>
    <scope>NUCLEOTIDE SEQUENCE</scope>
</reference>
<feature type="domain" description="ALK/LTK-like glycine-rich" evidence="17">
    <location>
        <begin position="1506"/>
        <end position="1727"/>
    </location>
</feature>
<keyword evidence="14" id="KW-0675">Receptor</keyword>
<evidence type="ECO:0000256" key="2">
    <source>
        <dbReference type="ARBA" id="ARBA00011902"/>
    </source>
</evidence>
<feature type="domain" description="ALK/LTK-like glycine-rich" evidence="17">
    <location>
        <begin position="24"/>
        <end position="239"/>
    </location>
</feature>
<dbReference type="Proteomes" id="UP001056634">
    <property type="component" value="Segment"/>
</dbReference>
<keyword evidence="15" id="KW-0325">Glycoprotein</keyword>
<keyword evidence="13" id="KW-1015">Disulfide bond</keyword>
<feature type="domain" description="ALK/LTK-like glycine-rich" evidence="17">
    <location>
        <begin position="1811"/>
        <end position="2020"/>
    </location>
</feature>
<feature type="region of interest" description="Disordered" evidence="16">
    <location>
        <begin position="460"/>
        <end position="486"/>
    </location>
</feature>
<evidence type="ECO:0000256" key="8">
    <source>
        <dbReference type="ARBA" id="ARBA00022777"/>
    </source>
</evidence>
<evidence type="ECO:0000256" key="4">
    <source>
        <dbReference type="ARBA" id="ARBA00022679"/>
    </source>
</evidence>
<evidence type="ECO:0000256" key="15">
    <source>
        <dbReference type="ARBA" id="ARBA00023180"/>
    </source>
</evidence>
<keyword evidence="4" id="KW-0808">Transferase</keyword>
<dbReference type="GO" id="GO:0004714">
    <property type="term" value="F:transmembrane receptor protein tyrosine kinase activity"/>
    <property type="evidence" value="ECO:0007669"/>
    <property type="project" value="UniProtKB-EC"/>
</dbReference>